<organism evidence="2 3">
    <name type="scientific">Diacronema lutheri</name>
    <name type="common">Unicellular marine alga</name>
    <name type="synonym">Monochrysis lutheri</name>
    <dbReference type="NCBI Taxonomy" id="2081491"/>
    <lineage>
        <taxon>Eukaryota</taxon>
        <taxon>Haptista</taxon>
        <taxon>Haptophyta</taxon>
        <taxon>Pavlovophyceae</taxon>
        <taxon>Pavlovales</taxon>
        <taxon>Pavlovaceae</taxon>
        <taxon>Diacronema</taxon>
    </lineage>
</organism>
<feature type="compositionally biased region" description="Low complexity" evidence="1">
    <location>
        <begin position="311"/>
        <end position="326"/>
    </location>
</feature>
<reference evidence="2" key="1">
    <citation type="submission" date="2021-05" db="EMBL/GenBank/DDBJ databases">
        <title>The genome of the haptophyte Pavlova lutheri (Diacronema luteri, Pavlovales) - a model for lipid biosynthesis in eukaryotic algae.</title>
        <authorList>
            <person name="Hulatt C.J."/>
            <person name="Posewitz M.C."/>
        </authorList>
    </citation>
    <scope>NUCLEOTIDE SEQUENCE</scope>
    <source>
        <strain evidence="2">NIVA-4/92</strain>
    </source>
</reference>
<protein>
    <recommendedName>
        <fullName evidence="4">BSD domain-containing protein</fullName>
    </recommendedName>
</protein>
<feature type="compositionally biased region" description="Polar residues" evidence="1">
    <location>
        <begin position="275"/>
        <end position="284"/>
    </location>
</feature>
<sequence>MGQTASASASNAEPVDLSSPLDAHSELWVGVPEQIQWLVARKLLLLSAADGVLLRTRHGEDAFAADVPSAVAQSTISPTLAAAALQFDPQLQSVRDRLVRPRKKANARWRAPDGPFAMTDQLFWSNYVSHVDAIKHELTLDFFRALQALHNRNQRLRAAWIAQWEGLAAEDRAHLRRSADGIAHAVAALGGEVDDGEASEYGERGAYEVVRVVLAAALARGWRVSGAAGPADGELHGAGAAEAPPGAERPFEELLYRVWCCTDPLLPPPHAGAQAAQSTPSPTRQPHERMQMQMGRAADPPTEQKSPAGVARGAASPRAWRRSSAGGAPGNRAAHGAGADVGRSDVGSRRSLPES</sequence>
<comment type="caution">
    <text evidence="2">The sequence shown here is derived from an EMBL/GenBank/DDBJ whole genome shotgun (WGS) entry which is preliminary data.</text>
</comment>
<feature type="region of interest" description="Disordered" evidence="1">
    <location>
        <begin position="270"/>
        <end position="355"/>
    </location>
</feature>
<accession>A0A8J6C9E6</accession>
<evidence type="ECO:0000313" key="2">
    <source>
        <dbReference type="EMBL" id="KAG8461510.1"/>
    </source>
</evidence>
<evidence type="ECO:0000313" key="3">
    <source>
        <dbReference type="Proteomes" id="UP000751190"/>
    </source>
</evidence>
<dbReference type="OrthoDB" id="10625301at2759"/>
<name>A0A8J6C9E6_DIALT</name>
<keyword evidence="3" id="KW-1185">Reference proteome</keyword>
<dbReference type="Proteomes" id="UP000751190">
    <property type="component" value="Unassembled WGS sequence"/>
</dbReference>
<evidence type="ECO:0000256" key="1">
    <source>
        <dbReference type="SAM" id="MobiDB-lite"/>
    </source>
</evidence>
<gene>
    <name evidence="2" type="ORF">KFE25_001114</name>
</gene>
<evidence type="ECO:0008006" key="4">
    <source>
        <dbReference type="Google" id="ProtNLM"/>
    </source>
</evidence>
<dbReference type="EMBL" id="JAGTXO010000025">
    <property type="protein sequence ID" value="KAG8461510.1"/>
    <property type="molecule type" value="Genomic_DNA"/>
</dbReference>
<feature type="compositionally biased region" description="Basic and acidic residues" evidence="1">
    <location>
        <begin position="342"/>
        <end position="355"/>
    </location>
</feature>
<dbReference type="AlphaFoldDB" id="A0A8J6C9E6"/>
<proteinExistence type="predicted"/>